<reference evidence="1" key="1">
    <citation type="journal article" date="2012" name="Nature">
        <title>The tomato genome sequence provides insights into fleshy fruit evolution.</title>
        <authorList>
            <consortium name="Tomato Genome Consortium"/>
        </authorList>
    </citation>
    <scope>NUCLEOTIDE SEQUENCE [LARGE SCALE GENOMIC DNA]</scope>
    <source>
        <strain evidence="1">cv. Heinz 1706</strain>
    </source>
</reference>
<sequence>MRVYQSALYRRRPISISYQWPHQGAEFW</sequence>
<dbReference type="InParanoid" id="A0A3Q7IBG0"/>
<dbReference type="AlphaFoldDB" id="A0A3Q7IBG0"/>
<keyword evidence="2" id="KW-1185">Reference proteome</keyword>
<evidence type="ECO:0000313" key="1">
    <source>
        <dbReference type="EnsemblPlants" id="Solyc10g006790.3.1"/>
    </source>
</evidence>
<dbReference type="Proteomes" id="UP000004994">
    <property type="component" value="Chromosome 10"/>
</dbReference>
<dbReference type="EnsemblPlants" id="Solyc10g006790.3.1">
    <property type="protein sequence ID" value="Solyc10g006790.3.1"/>
    <property type="gene ID" value="Solyc10g006790.3"/>
</dbReference>
<organism evidence="1">
    <name type="scientific">Solanum lycopersicum</name>
    <name type="common">Tomato</name>
    <name type="synonym">Lycopersicon esculentum</name>
    <dbReference type="NCBI Taxonomy" id="4081"/>
    <lineage>
        <taxon>Eukaryota</taxon>
        <taxon>Viridiplantae</taxon>
        <taxon>Streptophyta</taxon>
        <taxon>Embryophyta</taxon>
        <taxon>Tracheophyta</taxon>
        <taxon>Spermatophyta</taxon>
        <taxon>Magnoliopsida</taxon>
        <taxon>eudicotyledons</taxon>
        <taxon>Gunneridae</taxon>
        <taxon>Pentapetalae</taxon>
        <taxon>asterids</taxon>
        <taxon>lamiids</taxon>
        <taxon>Solanales</taxon>
        <taxon>Solanaceae</taxon>
        <taxon>Solanoideae</taxon>
        <taxon>Solaneae</taxon>
        <taxon>Solanum</taxon>
        <taxon>Solanum subgen. Lycopersicon</taxon>
    </lineage>
</organism>
<dbReference type="Gramene" id="Solyc10g006790.3.1">
    <property type="protein sequence ID" value="Solyc10g006790.3.1"/>
    <property type="gene ID" value="Solyc10g006790.3"/>
</dbReference>
<protein>
    <submittedName>
        <fullName evidence="1">Uncharacterized protein</fullName>
    </submittedName>
</protein>
<proteinExistence type="predicted"/>
<gene>
    <name evidence="1" type="primary">LOC101246766</name>
</gene>
<reference evidence="1" key="2">
    <citation type="submission" date="2019-01" db="UniProtKB">
        <authorList>
            <consortium name="EnsemblPlants"/>
        </authorList>
    </citation>
    <scope>IDENTIFICATION</scope>
    <source>
        <strain evidence="1">cv. Heinz 1706</strain>
    </source>
</reference>
<evidence type="ECO:0000313" key="2">
    <source>
        <dbReference type="Proteomes" id="UP000004994"/>
    </source>
</evidence>
<name>A0A3Q7IBG0_SOLLC</name>
<accession>A0A3Q7IBG0</accession>